<dbReference type="Proteomes" id="UP000632766">
    <property type="component" value="Unassembled WGS sequence"/>
</dbReference>
<evidence type="ECO:0000256" key="5">
    <source>
        <dbReference type="ARBA" id="ARBA00023012"/>
    </source>
</evidence>
<dbReference type="PROSITE" id="PS50109">
    <property type="entry name" value="HIS_KIN"/>
    <property type="match status" value="1"/>
</dbReference>
<dbReference type="RefSeq" id="WP_198127887.1">
    <property type="nucleotide sequence ID" value="NZ_JAECZC010000086.1"/>
</dbReference>
<dbReference type="InterPro" id="IPR050736">
    <property type="entry name" value="Sensor_HK_Regulatory"/>
</dbReference>
<accession>A0A8J7HXG2</accession>
<evidence type="ECO:0000259" key="6">
    <source>
        <dbReference type="PROSITE" id="PS50109"/>
    </source>
</evidence>
<feature type="domain" description="Histidine kinase" evidence="6">
    <location>
        <begin position="74"/>
        <end position="299"/>
    </location>
</feature>
<dbReference type="PANTHER" id="PTHR43711:SF26">
    <property type="entry name" value="SENSOR HISTIDINE KINASE RCSC"/>
    <property type="match status" value="1"/>
</dbReference>
<dbReference type="GO" id="GO:0000155">
    <property type="term" value="F:phosphorelay sensor kinase activity"/>
    <property type="evidence" value="ECO:0007669"/>
    <property type="project" value="InterPro"/>
</dbReference>
<keyword evidence="3" id="KW-0808">Transferase</keyword>
<dbReference type="EMBL" id="JAECZC010000086">
    <property type="protein sequence ID" value="MBH8566115.1"/>
    <property type="molecule type" value="Genomic_DNA"/>
</dbReference>
<dbReference type="InterPro" id="IPR003661">
    <property type="entry name" value="HisK_dim/P_dom"/>
</dbReference>
<organism evidence="7 8">
    <name type="scientific">Amazonocrinis nigriterrae CENA67</name>
    <dbReference type="NCBI Taxonomy" id="2794033"/>
    <lineage>
        <taxon>Bacteria</taxon>
        <taxon>Bacillati</taxon>
        <taxon>Cyanobacteriota</taxon>
        <taxon>Cyanophyceae</taxon>
        <taxon>Nostocales</taxon>
        <taxon>Nostocaceae</taxon>
        <taxon>Amazonocrinis</taxon>
        <taxon>Amazonocrinis nigriterrae</taxon>
    </lineage>
</organism>
<dbReference type="SUPFAM" id="SSF47384">
    <property type="entry name" value="Homodimeric domain of signal transducing histidine kinase"/>
    <property type="match status" value="1"/>
</dbReference>
<dbReference type="PANTHER" id="PTHR43711">
    <property type="entry name" value="TWO-COMPONENT HISTIDINE KINASE"/>
    <property type="match status" value="1"/>
</dbReference>
<dbReference type="InterPro" id="IPR036890">
    <property type="entry name" value="HATPase_C_sf"/>
</dbReference>
<comment type="catalytic activity">
    <reaction evidence="1">
        <text>ATP + protein L-histidine = ADP + protein N-phospho-L-histidine.</text>
        <dbReference type="EC" id="2.7.13.3"/>
    </reaction>
</comment>
<evidence type="ECO:0000313" key="8">
    <source>
        <dbReference type="Proteomes" id="UP000632766"/>
    </source>
</evidence>
<reference evidence="7 8" key="1">
    <citation type="journal article" date="2021" name="Int. J. Syst. Evol. Microbiol.">
        <title>Amazonocrinis nigriterrae gen. nov., sp. nov., Atlanticothrix silvestris gen. nov., sp. nov. and Dendronalium phyllosphericum gen. nov., sp. nov., nostocacean cyanobacteria from Brazilian environments.</title>
        <authorList>
            <person name="Alvarenga D.O."/>
            <person name="Andreote A.P.D."/>
            <person name="Branco L.H.Z."/>
            <person name="Delbaje E."/>
            <person name="Cruz R.B."/>
            <person name="Varani A.M."/>
            <person name="Fiore M.F."/>
        </authorList>
    </citation>
    <scope>NUCLEOTIDE SEQUENCE [LARGE SCALE GENOMIC DNA]</scope>
    <source>
        <strain evidence="7 8">CENA67</strain>
    </source>
</reference>
<evidence type="ECO:0000256" key="4">
    <source>
        <dbReference type="ARBA" id="ARBA00022777"/>
    </source>
</evidence>
<evidence type="ECO:0000313" key="7">
    <source>
        <dbReference type="EMBL" id="MBH8566115.1"/>
    </source>
</evidence>
<protein>
    <recommendedName>
        <fullName evidence="2">histidine kinase</fullName>
        <ecNumber evidence="2">2.7.13.3</ecNumber>
    </recommendedName>
</protein>
<keyword evidence="5" id="KW-0902">Two-component regulatory system</keyword>
<keyword evidence="4 7" id="KW-0418">Kinase</keyword>
<dbReference type="CDD" id="cd00082">
    <property type="entry name" value="HisKA"/>
    <property type="match status" value="1"/>
</dbReference>
<dbReference type="InterPro" id="IPR036097">
    <property type="entry name" value="HisK_dim/P_sf"/>
</dbReference>
<proteinExistence type="predicted"/>
<dbReference type="InterPro" id="IPR005467">
    <property type="entry name" value="His_kinase_dom"/>
</dbReference>
<evidence type="ECO:0000256" key="2">
    <source>
        <dbReference type="ARBA" id="ARBA00012438"/>
    </source>
</evidence>
<keyword evidence="8" id="KW-1185">Reference proteome</keyword>
<dbReference type="AlphaFoldDB" id="A0A8J7HXG2"/>
<evidence type="ECO:0000256" key="1">
    <source>
        <dbReference type="ARBA" id="ARBA00000085"/>
    </source>
</evidence>
<comment type="caution">
    <text evidence="7">The sequence shown here is derived from an EMBL/GenBank/DDBJ whole genome shotgun (WGS) entry which is preliminary data.</text>
</comment>
<dbReference type="SMART" id="SM00388">
    <property type="entry name" value="HisKA"/>
    <property type="match status" value="1"/>
</dbReference>
<gene>
    <name evidence="7" type="ORF">I8748_28825</name>
</gene>
<dbReference type="Gene3D" id="1.10.287.130">
    <property type="match status" value="1"/>
</dbReference>
<dbReference type="SUPFAM" id="SSF55874">
    <property type="entry name" value="ATPase domain of HSP90 chaperone/DNA topoisomerase II/histidine kinase"/>
    <property type="match status" value="1"/>
</dbReference>
<dbReference type="Pfam" id="PF00512">
    <property type="entry name" value="HisKA"/>
    <property type="match status" value="1"/>
</dbReference>
<dbReference type="Gene3D" id="3.30.565.10">
    <property type="entry name" value="Histidine kinase-like ATPase, C-terminal domain"/>
    <property type="match status" value="1"/>
</dbReference>
<sequence>MNWSNWIYLGAGLLVGMGLRSLFVRSSNAVSSSSSLAPAEQHNVPQLLQKIKQTQLAYQMAQEMGQFKAGFLARTTHELRSPLNSLIGLHQLILSDLCDDPAEEREFIAQAHEKALKLLHLIDEILGVARTEHGTNKLDIQPQCLSKILQEVNHLTYMLAANRNFTLRVLPPDPEIYVLADHRWLRQVLVSFVDTAITQMEEGSIQISSSLSPTSKTVHICLDLPDQALPNHESIDLIKSENVLTETVNKKTALSAGMKLLLNQTLLEVMGGKLEILPLITNEQTLNYTRVQVSIPLASPEAESPQLKENLN</sequence>
<evidence type="ECO:0000256" key="3">
    <source>
        <dbReference type="ARBA" id="ARBA00022679"/>
    </source>
</evidence>
<dbReference type="EC" id="2.7.13.3" evidence="2"/>
<name>A0A8J7HXG2_9NOST</name>